<proteinExistence type="predicted"/>
<feature type="signal peptide" evidence="1">
    <location>
        <begin position="1"/>
        <end position="24"/>
    </location>
</feature>
<evidence type="ECO:0000313" key="3">
    <source>
        <dbReference type="Proteomes" id="UP001325479"/>
    </source>
</evidence>
<dbReference type="RefSeq" id="WP_114815490.1">
    <property type="nucleotide sequence ID" value="NZ_CP139965.1"/>
</dbReference>
<evidence type="ECO:0008006" key="4">
    <source>
        <dbReference type="Google" id="ProtNLM"/>
    </source>
</evidence>
<organism evidence="2 3">
    <name type="scientific">Paraburkholderia kururiensis</name>
    <dbReference type="NCBI Taxonomy" id="984307"/>
    <lineage>
        <taxon>Bacteria</taxon>
        <taxon>Pseudomonadati</taxon>
        <taxon>Pseudomonadota</taxon>
        <taxon>Betaproteobacteria</taxon>
        <taxon>Burkholderiales</taxon>
        <taxon>Burkholderiaceae</taxon>
        <taxon>Paraburkholderia</taxon>
    </lineage>
</organism>
<keyword evidence="1" id="KW-0732">Signal</keyword>
<reference evidence="2 3" key="1">
    <citation type="submission" date="2023-12" db="EMBL/GenBank/DDBJ databases">
        <title>Genome sequencing and assembly of bacterial species from a model synthetic community.</title>
        <authorList>
            <person name="Hogle S.L."/>
        </authorList>
    </citation>
    <scope>NUCLEOTIDE SEQUENCE [LARGE SCALE GENOMIC DNA]</scope>
    <source>
        <strain evidence="2 3">HAMBI 2494</strain>
    </source>
</reference>
<protein>
    <recommendedName>
        <fullName evidence="4">Lipoprotein</fullName>
    </recommendedName>
</protein>
<dbReference type="EMBL" id="CP139965">
    <property type="protein sequence ID" value="WQD76073.1"/>
    <property type="molecule type" value="Genomic_DNA"/>
</dbReference>
<accession>A0ABZ0WFE7</accession>
<keyword evidence="3" id="KW-1185">Reference proteome</keyword>
<feature type="chain" id="PRO_5045898837" description="Lipoprotein" evidence="1">
    <location>
        <begin position="25"/>
        <end position="161"/>
    </location>
</feature>
<name>A0ABZ0WFE7_9BURK</name>
<gene>
    <name evidence="2" type="ORF">U0042_18360</name>
</gene>
<sequence length="161" mass="16842">MKLTTSAIAIAASVVVFAVMPCYAAGKIEVARYEKQVERAAVKECDGDTGDGVGTTAYPGNLAGTGPVTIISAGANGCAGGQAPRTWLWVFFADGGASQVIPSPNFIESIGFDGDRILVKSLEVGQEDPPNFPSHLTQLVYKLTGRKPTLVSSRLLAIKKD</sequence>
<evidence type="ECO:0000256" key="1">
    <source>
        <dbReference type="SAM" id="SignalP"/>
    </source>
</evidence>
<dbReference type="Proteomes" id="UP001325479">
    <property type="component" value="Chromosome"/>
</dbReference>
<evidence type="ECO:0000313" key="2">
    <source>
        <dbReference type="EMBL" id="WQD76073.1"/>
    </source>
</evidence>